<dbReference type="eggNOG" id="ENOG5034CBM">
    <property type="taxonomic scope" value="Bacteria"/>
</dbReference>
<comment type="caution">
    <text evidence="1">The sequence shown here is derived from an EMBL/GenBank/DDBJ whole genome shotgun (WGS) entry which is preliminary data.</text>
</comment>
<sequence length="124" mass="14591">MLKKILIWIILIAGAMHIWKTPEFQEYKKRIVGDVWQSAGSITKTQSMVKPVDLYEHFVHRFNEFAPPEQQHLKQISRSVDSIDRFVDNYCFESDPYHPIFSDKNLTSVCRQAIKTQSALHKNR</sequence>
<dbReference type="EMBL" id="ARZY01000003">
    <property type="protein sequence ID" value="EWH11723.1"/>
    <property type="molecule type" value="Genomic_DNA"/>
</dbReference>
<reference evidence="1 2" key="1">
    <citation type="journal article" date="2014" name="Genome Announc.">
        <title>Draft Genome Sequence of the Agar-Degrading Bacterium Catenovulum sp. Strain DS-2, Isolated from Intestines of Haliotis diversicolor.</title>
        <authorList>
            <person name="Shan D."/>
            <person name="Li X."/>
            <person name="Gu Z."/>
            <person name="Wei G."/>
            <person name="Gao Z."/>
            <person name="Shao Z."/>
        </authorList>
    </citation>
    <scope>NUCLEOTIDE SEQUENCE [LARGE SCALE GENOMIC DNA]</scope>
    <source>
        <strain evidence="1 2">DS-2</strain>
    </source>
</reference>
<keyword evidence="2" id="KW-1185">Reference proteome</keyword>
<accession>W7QVH6</accession>
<evidence type="ECO:0000313" key="1">
    <source>
        <dbReference type="EMBL" id="EWH11723.1"/>
    </source>
</evidence>
<dbReference type="Proteomes" id="UP000019276">
    <property type="component" value="Unassembled WGS sequence"/>
</dbReference>
<evidence type="ECO:0000313" key="2">
    <source>
        <dbReference type="Proteomes" id="UP000019276"/>
    </source>
</evidence>
<name>W7QVH6_9ALTE</name>
<protein>
    <submittedName>
        <fullName evidence="1">Uncharacterized protein</fullName>
    </submittedName>
</protein>
<proteinExistence type="predicted"/>
<dbReference type="RefSeq" id="WP_035013117.1">
    <property type="nucleotide sequence ID" value="NZ_ARZY01000003.1"/>
</dbReference>
<dbReference type="OrthoDB" id="6386815at2"/>
<dbReference type="AlphaFoldDB" id="W7QVH6"/>
<dbReference type="STRING" id="1328313.DS2_02830"/>
<gene>
    <name evidence="1" type="ORF">DS2_02830</name>
</gene>
<organism evidence="1 2">
    <name type="scientific">Catenovulum agarivorans DS-2</name>
    <dbReference type="NCBI Taxonomy" id="1328313"/>
    <lineage>
        <taxon>Bacteria</taxon>
        <taxon>Pseudomonadati</taxon>
        <taxon>Pseudomonadota</taxon>
        <taxon>Gammaproteobacteria</taxon>
        <taxon>Alteromonadales</taxon>
        <taxon>Alteromonadaceae</taxon>
        <taxon>Catenovulum</taxon>
    </lineage>
</organism>